<dbReference type="PANTHER" id="PTHR43321:SF3">
    <property type="entry name" value="GLUTAMATE DECARBOXYLASE"/>
    <property type="match status" value="1"/>
</dbReference>
<comment type="cofactor">
    <cofactor evidence="1 7 8">
        <name>pyridoxal 5'-phosphate</name>
        <dbReference type="ChEBI" id="CHEBI:597326"/>
    </cofactor>
</comment>
<dbReference type="SUPFAM" id="SSF53383">
    <property type="entry name" value="PLP-dependent transferases"/>
    <property type="match status" value="1"/>
</dbReference>
<comment type="catalytic activity">
    <reaction evidence="6 9">
        <text>L-glutamate + H(+) = 4-aminobutanoate + CO2</text>
        <dbReference type="Rhea" id="RHEA:17785"/>
        <dbReference type="ChEBI" id="CHEBI:15378"/>
        <dbReference type="ChEBI" id="CHEBI:16526"/>
        <dbReference type="ChEBI" id="CHEBI:29985"/>
        <dbReference type="ChEBI" id="CHEBI:59888"/>
        <dbReference type="EC" id="4.1.1.15"/>
    </reaction>
</comment>
<evidence type="ECO:0000256" key="2">
    <source>
        <dbReference type="ARBA" id="ARBA00009533"/>
    </source>
</evidence>
<dbReference type="Proteomes" id="UP000317881">
    <property type="component" value="Unassembled WGS sequence"/>
</dbReference>
<evidence type="ECO:0000256" key="9">
    <source>
        <dbReference type="RuleBase" id="RU361171"/>
    </source>
</evidence>
<evidence type="ECO:0000256" key="1">
    <source>
        <dbReference type="ARBA" id="ARBA00001933"/>
    </source>
</evidence>
<evidence type="ECO:0000256" key="3">
    <source>
        <dbReference type="ARBA" id="ARBA00012421"/>
    </source>
</evidence>
<keyword evidence="4 7" id="KW-0663">Pyridoxal phosphate</keyword>
<reference evidence="10 11" key="1">
    <citation type="submission" date="2019-06" db="EMBL/GenBank/DDBJ databases">
        <title>Whole genome shotgun sequence of Streptomyces spinoverrucosus NBRC 14228.</title>
        <authorList>
            <person name="Hosoyama A."/>
            <person name="Uohara A."/>
            <person name="Ohji S."/>
            <person name="Ichikawa N."/>
        </authorList>
    </citation>
    <scope>NUCLEOTIDE SEQUENCE [LARGE SCALE GENOMIC DNA]</scope>
    <source>
        <strain evidence="10 11">NBRC 14228</strain>
    </source>
</reference>
<evidence type="ECO:0000256" key="4">
    <source>
        <dbReference type="ARBA" id="ARBA00022898"/>
    </source>
</evidence>
<organism evidence="10 11">
    <name type="scientific">Streptomyces spinoverrucosus</name>
    <dbReference type="NCBI Taxonomy" id="284043"/>
    <lineage>
        <taxon>Bacteria</taxon>
        <taxon>Bacillati</taxon>
        <taxon>Actinomycetota</taxon>
        <taxon>Actinomycetes</taxon>
        <taxon>Kitasatosporales</taxon>
        <taxon>Streptomycetaceae</taxon>
        <taxon>Streptomyces</taxon>
    </lineage>
</organism>
<dbReference type="Gene3D" id="4.10.280.50">
    <property type="match status" value="1"/>
</dbReference>
<dbReference type="RefSeq" id="WP_141307133.1">
    <property type="nucleotide sequence ID" value="NZ_BJND01000004.1"/>
</dbReference>
<keyword evidence="9" id="KW-0210">Decarboxylase</keyword>
<proteinExistence type="inferred from homology"/>
<feature type="modified residue" description="N6-(pyridoxal phosphate)lysine" evidence="7">
    <location>
        <position position="274"/>
    </location>
</feature>
<dbReference type="EC" id="4.1.1.15" evidence="3 9"/>
<evidence type="ECO:0000256" key="7">
    <source>
        <dbReference type="PIRSR" id="PIRSR602129-50"/>
    </source>
</evidence>
<evidence type="ECO:0000256" key="5">
    <source>
        <dbReference type="ARBA" id="ARBA00023239"/>
    </source>
</evidence>
<dbReference type="PANTHER" id="PTHR43321">
    <property type="entry name" value="GLUTAMATE DECARBOXYLASE"/>
    <property type="match status" value="1"/>
</dbReference>
<dbReference type="GO" id="GO:0004351">
    <property type="term" value="F:glutamate decarboxylase activity"/>
    <property type="evidence" value="ECO:0007669"/>
    <property type="project" value="UniProtKB-EC"/>
</dbReference>
<evidence type="ECO:0000313" key="10">
    <source>
        <dbReference type="EMBL" id="GEC02889.1"/>
    </source>
</evidence>
<dbReference type="Pfam" id="PF00282">
    <property type="entry name" value="Pyridoxal_deC"/>
    <property type="match status" value="1"/>
</dbReference>
<comment type="caution">
    <text evidence="10">The sequence shown here is derived from an EMBL/GenBank/DDBJ whole genome shotgun (WGS) entry which is preliminary data.</text>
</comment>
<evidence type="ECO:0000313" key="11">
    <source>
        <dbReference type="Proteomes" id="UP000317881"/>
    </source>
</evidence>
<comment type="similarity">
    <text evidence="2 8">Belongs to the group II decarboxylase family.</text>
</comment>
<name>A0A4Y3VB38_9ACTN</name>
<evidence type="ECO:0000256" key="6">
    <source>
        <dbReference type="ARBA" id="ARBA00048868"/>
    </source>
</evidence>
<dbReference type="NCBIfam" id="TIGR01788">
    <property type="entry name" value="Glu-decarb-GAD"/>
    <property type="match status" value="1"/>
</dbReference>
<gene>
    <name evidence="10" type="primary">gadA</name>
    <name evidence="10" type="ORF">SSP24_05440</name>
</gene>
<dbReference type="InterPro" id="IPR010107">
    <property type="entry name" value="Glutamate_decarboxylase"/>
</dbReference>
<dbReference type="AlphaFoldDB" id="A0A4Y3VB38"/>
<keyword evidence="5 8" id="KW-0456">Lyase</keyword>
<keyword evidence="11" id="KW-1185">Reference proteome</keyword>
<dbReference type="GO" id="GO:0030170">
    <property type="term" value="F:pyridoxal phosphate binding"/>
    <property type="evidence" value="ECO:0007669"/>
    <property type="project" value="InterPro"/>
</dbReference>
<dbReference type="InterPro" id="IPR002129">
    <property type="entry name" value="PyrdxlP-dep_de-COase"/>
</dbReference>
<dbReference type="OrthoDB" id="3401800at2"/>
<accession>A0A4Y3VB38</accession>
<dbReference type="FunFam" id="3.40.640.10:FF:000017">
    <property type="entry name" value="Glutamate decarboxylase"/>
    <property type="match status" value="1"/>
</dbReference>
<evidence type="ECO:0000256" key="8">
    <source>
        <dbReference type="RuleBase" id="RU000382"/>
    </source>
</evidence>
<dbReference type="GO" id="GO:0004058">
    <property type="term" value="F:aromatic-L-amino-acid decarboxylase activity"/>
    <property type="evidence" value="ECO:0007669"/>
    <property type="project" value="UniProtKB-ARBA"/>
</dbReference>
<protein>
    <recommendedName>
        <fullName evidence="3 9">Glutamate decarboxylase</fullName>
        <ecNumber evidence="3 9">4.1.1.15</ecNumber>
    </recommendedName>
</protein>
<dbReference type="GO" id="GO:0006538">
    <property type="term" value="P:L-glutamate catabolic process"/>
    <property type="evidence" value="ECO:0007669"/>
    <property type="project" value="TreeGrafter"/>
</dbReference>
<dbReference type="EMBL" id="BJND01000004">
    <property type="protein sequence ID" value="GEC02889.1"/>
    <property type="molecule type" value="Genomic_DNA"/>
</dbReference>
<sequence length="460" mass="50413">MALHQTGRPAPGPLDDVYTLPISERSLPKYRMPESVSDARAVRALIHDELSLDGNASQNLATFCTTWAEPEVHQLMDDCLGTNMVDKDEYPQTAEIENRCVHMLADLWNAPDGATTLGCSTTGSSEACMLGGLALKWRWRERRRAAGQPADRPNLVVGPVQVCWEKFARYFDVELRQVPLEADALGLRPHQLREYVDENTIGVVAILGVTYTCVYEPVAEIAAELDRIQADTGLDIPVHVDAAGGGFVAPFLQPDLVWDFRLPRVASINVSGHKYGMAPLGVGWVVWRSPDLLPEDLIFRVSYLGGDMPTFALNFSRTGGEVIAQYYNLLRLGREGYTKVHGACAATAGMLAEQVTALGPFTVLYDGHGALPAVTWTLTEPDASPFTLYDVTDQLRRRGWQVPAYPLALGREDTVVQRVLVRHGTGYDKIALLAGDLRTAVGRLTEAPTAAVAQQPAFHH</sequence>
<dbReference type="GO" id="GO:0005829">
    <property type="term" value="C:cytosol"/>
    <property type="evidence" value="ECO:0007669"/>
    <property type="project" value="TreeGrafter"/>
</dbReference>
<dbReference type="InterPro" id="IPR015421">
    <property type="entry name" value="PyrdxlP-dep_Trfase_major"/>
</dbReference>
<dbReference type="Gene3D" id="3.90.1150.160">
    <property type="match status" value="1"/>
</dbReference>
<dbReference type="InterPro" id="IPR015424">
    <property type="entry name" value="PyrdxlP-dep_Trfase"/>
</dbReference>
<dbReference type="Gene3D" id="3.40.640.10">
    <property type="entry name" value="Type I PLP-dependent aspartate aminotransferase-like (Major domain)"/>
    <property type="match status" value="1"/>
</dbReference>